<keyword evidence="4" id="KW-1185">Reference proteome</keyword>
<dbReference type="AlphaFoldDB" id="A0A9Q1QL99"/>
<proteinExistence type="predicted"/>
<evidence type="ECO:0000256" key="2">
    <source>
        <dbReference type="SAM" id="SignalP"/>
    </source>
</evidence>
<dbReference type="OrthoDB" id="1194411at2759"/>
<feature type="signal peptide" evidence="2">
    <location>
        <begin position="1"/>
        <end position="28"/>
    </location>
</feature>
<evidence type="ECO:0008006" key="5">
    <source>
        <dbReference type="Google" id="ProtNLM"/>
    </source>
</evidence>
<keyword evidence="1" id="KW-0175">Coiled coil</keyword>
<organism evidence="3 4">
    <name type="scientific">Carnegiea gigantea</name>
    <dbReference type="NCBI Taxonomy" id="171969"/>
    <lineage>
        <taxon>Eukaryota</taxon>
        <taxon>Viridiplantae</taxon>
        <taxon>Streptophyta</taxon>
        <taxon>Embryophyta</taxon>
        <taxon>Tracheophyta</taxon>
        <taxon>Spermatophyta</taxon>
        <taxon>Magnoliopsida</taxon>
        <taxon>eudicotyledons</taxon>
        <taxon>Gunneridae</taxon>
        <taxon>Pentapetalae</taxon>
        <taxon>Caryophyllales</taxon>
        <taxon>Cactineae</taxon>
        <taxon>Cactaceae</taxon>
        <taxon>Cactoideae</taxon>
        <taxon>Echinocereeae</taxon>
        <taxon>Carnegiea</taxon>
    </lineage>
</organism>
<reference evidence="3" key="1">
    <citation type="submission" date="2022-04" db="EMBL/GenBank/DDBJ databases">
        <title>Carnegiea gigantea Genome sequencing and assembly v2.</title>
        <authorList>
            <person name="Copetti D."/>
            <person name="Sanderson M.J."/>
            <person name="Burquez A."/>
            <person name="Wojciechowski M.F."/>
        </authorList>
    </citation>
    <scope>NUCLEOTIDE SEQUENCE</scope>
    <source>
        <strain evidence="3">SGP5-SGP5p</strain>
        <tissue evidence="3">Aerial part</tissue>
    </source>
</reference>
<feature type="chain" id="PRO_5040389060" description="Aminotransferase-like plant mobile domain-containing protein" evidence="2">
    <location>
        <begin position="29"/>
        <end position="309"/>
    </location>
</feature>
<evidence type="ECO:0000313" key="3">
    <source>
        <dbReference type="EMBL" id="KAJ8445919.1"/>
    </source>
</evidence>
<dbReference type="EMBL" id="JAKOGI010000068">
    <property type="protein sequence ID" value="KAJ8445919.1"/>
    <property type="molecule type" value="Genomic_DNA"/>
</dbReference>
<sequence>MADLNVTAEGELAVFLAFWLSCFVLSHGSHKARNICNGCIDGFWAMNFFGPNASDPDHPGKANIIFPSHYVIGWLAELFPSLYHHCPDSNCPGDFPTLIYYARLLGSKLSLPQAKHILRAGRYLSLRAGSYREDSRNGGLRQQRNIMDLVQAHADLQRRDTGAKFYVPPSYYKGLWVTVVPRKNLRYYPLKKEKPRDLLASRARVSQSLSILHSTIDIYKLSTMEICWLSSKIDEIFSIIESAVKIEELVDVDRVKGLFDQDLTCSSEIAHIKDQLNNLSSKVSKLKVKEQEVLREEEWIRKMQEDLTI</sequence>
<gene>
    <name evidence="3" type="ORF">Cgig2_009848</name>
</gene>
<protein>
    <recommendedName>
        <fullName evidence="5">Aminotransferase-like plant mobile domain-containing protein</fullName>
    </recommendedName>
</protein>
<comment type="caution">
    <text evidence="3">The sequence shown here is derived from an EMBL/GenBank/DDBJ whole genome shotgun (WGS) entry which is preliminary data.</text>
</comment>
<feature type="coiled-coil region" evidence="1">
    <location>
        <begin position="269"/>
        <end position="296"/>
    </location>
</feature>
<accession>A0A9Q1QL99</accession>
<evidence type="ECO:0000256" key="1">
    <source>
        <dbReference type="SAM" id="Coils"/>
    </source>
</evidence>
<keyword evidence="2" id="KW-0732">Signal</keyword>
<name>A0A9Q1QL99_9CARY</name>
<evidence type="ECO:0000313" key="4">
    <source>
        <dbReference type="Proteomes" id="UP001153076"/>
    </source>
</evidence>
<dbReference type="Proteomes" id="UP001153076">
    <property type="component" value="Unassembled WGS sequence"/>
</dbReference>